<dbReference type="SUPFAM" id="SSF50891">
    <property type="entry name" value="Cyclophilin-like"/>
    <property type="match status" value="2"/>
</dbReference>
<evidence type="ECO:0000313" key="7">
    <source>
        <dbReference type="EMBL" id="GAA4724594.1"/>
    </source>
</evidence>
<comment type="caution">
    <text evidence="7">The sequence shown here is derived from an EMBL/GenBank/DDBJ whole genome shotgun (WGS) entry which is preliminary data.</text>
</comment>
<dbReference type="Pfam" id="PF02682">
    <property type="entry name" value="CT_C_D"/>
    <property type="match status" value="1"/>
</dbReference>
<gene>
    <name evidence="7" type="ORF">GCM10025782_23310</name>
</gene>
<dbReference type="InterPro" id="IPR052708">
    <property type="entry name" value="PxpC"/>
</dbReference>
<dbReference type="PANTHER" id="PTHR43309:SF3">
    <property type="entry name" value="5-OXOPROLINASE SUBUNIT C"/>
    <property type="match status" value="1"/>
</dbReference>
<dbReference type="InterPro" id="IPR029000">
    <property type="entry name" value="Cyclophilin-like_dom_sf"/>
</dbReference>
<evidence type="ECO:0000256" key="2">
    <source>
        <dbReference type="ARBA" id="ARBA00022801"/>
    </source>
</evidence>
<dbReference type="Gene3D" id="3.30.1360.40">
    <property type="match status" value="1"/>
</dbReference>
<feature type="domain" description="Carboxyltransferase" evidence="5">
    <location>
        <begin position="3"/>
        <end position="228"/>
    </location>
</feature>
<proteinExistence type="predicted"/>
<protein>
    <submittedName>
        <fullName evidence="7">5-oxoprolinase/urea amidolyase family protein</fullName>
    </submittedName>
</protein>
<evidence type="ECO:0000259" key="5">
    <source>
        <dbReference type="SMART" id="SM00796"/>
    </source>
</evidence>
<evidence type="ECO:0000256" key="4">
    <source>
        <dbReference type="SAM" id="MobiDB-lite"/>
    </source>
</evidence>
<keyword evidence="8" id="KW-1185">Reference proteome</keyword>
<dbReference type="RefSeq" id="WP_345503475.1">
    <property type="nucleotide sequence ID" value="NZ_BAABLO010000011.1"/>
</dbReference>
<evidence type="ECO:0000313" key="8">
    <source>
        <dbReference type="Proteomes" id="UP001500556"/>
    </source>
</evidence>
<dbReference type="Proteomes" id="UP001500556">
    <property type="component" value="Unassembled WGS sequence"/>
</dbReference>
<evidence type="ECO:0000256" key="3">
    <source>
        <dbReference type="ARBA" id="ARBA00022840"/>
    </source>
</evidence>
<accession>A0ABP8Y995</accession>
<keyword evidence="2" id="KW-0378">Hydrolase</keyword>
<feature type="region of interest" description="Disordered" evidence="4">
    <location>
        <begin position="95"/>
        <end position="114"/>
    </location>
</feature>
<dbReference type="SMART" id="SM00797">
    <property type="entry name" value="AHS2"/>
    <property type="match status" value="1"/>
</dbReference>
<dbReference type="PANTHER" id="PTHR43309">
    <property type="entry name" value="5-OXOPROLINASE SUBUNIT C"/>
    <property type="match status" value="1"/>
</dbReference>
<name>A0ABP8Y995_9MICO</name>
<dbReference type="SMART" id="SM00796">
    <property type="entry name" value="AHS1"/>
    <property type="match status" value="1"/>
</dbReference>
<dbReference type="EMBL" id="BAABLO010000011">
    <property type="protein sequence ID" value="GAA4724594.1"/>
    <property type="molecule type" value="Genomic_DNA"/>
</dbReference>
<dbReference type="InterPro" id="IPR003833">
    <property type="entry name" value="CT_C_D"/>
</dbReference>
<dbReference type="NCBIfam" id="TIGR00724">
    <property type="entry name" value="urea_amlyse_rel"/>
    <property type="match status" value="1"/>
</dbReference>
<keyword evidence="3" id="KW-0067">ATP-binding</keyword>
<evidence type="ECO:0000259" key="6">
    <source>
        <dbReference type="SMART" id="SM00797"/>
    </source>
</evidence>
<dbReference type="InterPro" id="IPR003778">
    <property type="entry name" value="CT_A_B"/>
</dbReference>
<dbReference type="Gene3D" id="2.40.100.10">
    <property type="entry name" value="Cyclophilin-like"/>
    <property type="match status" value="2"/>
</dbReference>
<dbReference type="SUPFAM" id="SSF160467">
    <property type="entry name" value="PH0987 N-terminal domain-like"/>
    <property type="match status" value="1"/>
</dbReference>
<evidence type="ECO:0000256" key="1">
    <source>
        <dbReference type="ARBA" id="ARBA00022741"/>
    </source>
</evidence>
<reference evidence="8" key="1">
    <citation type="journal article" date="2019" name="Int. J. Syst. Evol. Microbiol.">
        <title>The Global Catalogue of Microorganisms (GCM) 10K type strain sequencing project: providing services to taxonomists for standard genome sequencing and annotation.</title>
        <authorList>
            <consortium name="The Broad Institute Genomics Platform"/>
            <consortium name="The Broad Institute Genome Sequencing Center for Infectious Disease"/>
            <person name="Wu L."/>
            <person name="Ma J."/>
        </authorList>
    </citation>
    <scope>NUCLEOTIDE SEQUENCE [LARGE SCALE GENOMIC DNA]</scope>
    <source>
        <strain evidence="8">JCM 18961</strain>
    </source>
</reference>
<keyword evidence="1" id="KW-0547">Nucleotide-binding</keyword>
<feature type="domain" description="Carboxyltransferase" evidence="6">
    <location>
        <begin position="293"/>
        <end position="558"/>
    </location>
</feature>
<sequence>MSGRLLPYGERAVVVELDDLASTLALHALLAHEALEGLADAVPGARSVVLVAESPQSLPAVREAAQRALALLAGARPGTSGDRRTDGVTAQGETADTVAAQHPSPSEPAEVDDGGVVEVPVHYDGDDLEDVATLTGLTPDEVVGAHTGRAWRVGFVGFAPGFAYLVDGDPRLRVPRRSSPRPRVPAGAVGLADEYSGVYPRPSPGGWQLLGHTDVALWDLDRDPPALLRPGLRVCFTDAARTTGPSYGVAAAERSPVRLREVPRSEGDAPWLEVVDPGLLSLVQDAGRPGLAALGVGPSGAADRAAFALGARLVGQTPAEAAVEVLGAVVVRAHGSFTAVVTGAPCSVLVDEQAVPCNAPFLVRDGQVLRLGRPTAGLRSYLTVRGGIVTTAALGSRSHDTLAGLGPPPLRAGDRLGVGSGRGDLLVDVAPVAPPMPSAVELEALPGPHLHWLADAGHVGAQTWTVSADSDRVGLRLAGAALARATTHHEAEVPSQGLVRGAVQVPADGTPVVFLADHPVTGGYPVVAVLTERASDRAAQLVPGQEVRLRLLAARGRP</sequence>
<organism evidence="7 8">
    <name type="scientific">Pedococcus ginsenosidimutans</name>
    <dbReference type="NCBI Taxonomy" id="490570"/>
    <lineage>
        <taxon>Bacteria</taxon>
        <taxon>Bacillati</taxon>
        <taxon>Actinomycetota</taxon>
        <taxon>Actinomycetes</taxon>
        <taxon>Micrococcales</taxon>
        <taxon>Intrasporangiaceae</taxon>
        <taxon>Pedococcus</taxon>
    </lineage>
</organism>
<dbReference type="Pfam" id="PF02626">
    <property type="entry name" value="CT_A_B"/>
    <property type="match status" value="1"/>
</dbReference>